<keyword evidence="2" id="KW-1185">Reference proteome</keyword>
<dbReference type="OrthoDB" id="3543113at2759"/>
<dbReference type="InterPro" id="IPR032675">
    <property type="entry name" value="LRR_dom_sf"/>
</dbReference>
<dbReference type="Gene3D" id="3.80.10.10">
    <property type="entry name" value="Ribonuclease Inhibitor"/>
    <property type="match status" value="1"/>
</dbReference>
<dbReference type="AlphaFoldDB" id="A0A165YTR2"/>
<accession>A0A165YTR2</accession>
<evidence type="ECO:0000313" key="2">
    <source>
        <dbReference type="Proteomes" id="UP000076798"/>
    </source>
</evidence>
<reference evidence="1 2" key="1">
    <citation type="journal article" date="2016" name="Mol. Biol. Evol.">
        <title>Comparative Genomics of Early-Diverging Mushroom-Forming Fungi Provides Insights into the Origins of Lignocellulose Decay Capabilities.</title>
        <authorList>
            <person name="Nagy L.G."/>
            <person name="Riley R."/>
            <person name="Tritt A."/>
            <person name="Adam C."/>
            <person name="Daum C."/>
            <person name="Floudas D."/>
            <person name="Sun H."/>
            <person name="Yadav J.S."/>
            <person name="Pangilinan J."/>
            <person name="Larsson K.H."/>
            <person name="Matsuura K."/>
            <person name="Barry K."/>
            <person name="Labutti K."/>
            <person name="Kuo R."/>
            <person name="Ohm R.A."/>
            <person name="Bhattacharya S.S."/>
            <person name="Shirouzu T."/>
            <person name="Yoshinaga Y."/>
            <person name="Martin F.M."/>
            <person name="Grigoriev I.V."/>
            <person name="Hibbett D.S."/>
        </authorList>
    </citation>
    <scope>NUCLEOTIDE SEQUENCE [LARGE SCALE GENOMIC DNA]</scope>
    <source>
        <strain evidence="1 2">HHB10207 ss-3</strain>
    </source>
</reference>
<gene>
    <name evidence="1" type="ORF">SISSUDRAFT_1054052</name>
</gene>
<proteinExistence type="predicted"/>
<dbReference type="EMBL" id="KV428231">
    <property type="protein sequence ID" value="KZT33597.1"/>
    <property type="molecule type" value="Genomic_DNA"/>
</dbReference>
<sequence>MARRYTALEAFWETPELIAICFELMDKPTLSICARLSNRLSEHALNTLYRDGPGYLQIFKLLGVMKTDGASMLYSYRDDMTPAHWDRFRHYSSRIQSLAVHYRQDGFLNISDGAMIDILATLPQGEVLLPSLRKLEWEDNCHGSTFPFITIMFHNRLQDVHLKVDDIDVNIILQHLARRSPVIKTLHPKMNETPVRQRFGFIGMQNEIAEIVKSFRSLHSIALPPELYSVDAIRNLSFNSSLVRLWLTTFAIKETKVDDRERQREIHDRSPDNFTGLRALSLTSVGLINLSNTPIAGYMAGIVSLHVEILQEDHPSGFLRLVATSYPNLRDLVMIYAMWRPPLTRASFQGSSTMDLLEPLLSIRRLQSLVLDHPVPPNLSDADLGRLALAFPELKHLELCVQASGDHQEKVPTLSCLLPFAEHCRKLIAIGIYIDAAVRPPIITPEKKTFAASLRVMQVFCSRIGEDHFVVDFLAAILPPEAELTLTRYSDRLVPVVGKLSNHFPPVDSDTDLDDTSKKHRRRWEEVSRLLADLRSVRSLLASGRQHNEEA</sequence>
<protein>
    <recommendedName>
        <fullName evidence="3">F-box domain-containing protein</fullName>
    </recommendedName>
</protein>
<organism evidence="1 2">
    <name type="scientific">Sistotremastrum suecicum HHB10207 ss-3</name>
    <dbReference type="NCBI Taxonomy" id="1314776"/>
    <lineage>
        <taxon>Eukaryota</taxon>
        <taxon>Fungi</taxon>
        <taxon>Dikarya</taxon>
        <taxon>Basidiomycota</taxon>
        <taxon>Agaricomycotina</taxon>
        <taxon>Agaricomycetes</taxon>
        <taxon>Sistotremastrales</taxon>
        <taxon>Sistotremastraceae</taxon>
        <taxon>Sistotremastrum</taxon>
    </lineage>
</organism>
<name>A0A165YTR2_9AGAM</name>
<evidence type="ECO:0008006" key="3">
    <source>
        <dbReference type="Google" id="ProtNLM"/>
    </source>
</evidence>
<dbReference type="Proteomes" id="UP000076798">
    <property type="component" value="Unassembled WGS sequence"/>
</dbReference>
<evidence type="ECO:0000313" key="1">
    <source>
        <dbReference type="EMBL" id="KZT33597.1"/>
    </source>
</evidence>